<organism evidence="12">
    <name type="scientific">Aphanomyces invadans</name>
    <dbReference type="NCBI Taxonomy" id="157072"/>
    <lineage>
        <taxon>Eukaryota</taxon>
        <taxon>Sar</taxon>
        <taxon>Stramenopiles</taxon>
        <taxon>Oomycota</taxon>
        <taxon>Saprolegniomycetes</taxon>
        <taxon>Saprolegniales</taxon>
        <taxon>Verrucalvaceae</taxon>
        <taxon>Aphanomyces</taxon>
    </lineage>
</organism>
<dbReference type="PROSITE" id="PS50859">
    <property type="entry name" value="LONGIN"/>
    <property type="match status" value="1"/>
</dbReference>
<dbReference type="PANTHER" id="PTHR21136">
    <property type="entry name" value="SNARE PROTEINS"/>
    <property type="match status" value="1"/>
</dbReference>
<dbReference type="GO" id="GO:0015031">
    <property type="term" value="P:protein transport"/>
    <property type="evidence" value="ECO:0007669"/>
    <property type="project" value="UniProtKB-KW"/>
</dbReference>
<evidence type="ECO:0000256" key="6">
    <source>
        <dbReference type="ARBA" id="ARBA00023136"/>
    </source>
</evidence>
<dbReference type="GO" id="GO:0012505">
    <property type="term" value="C:endomembrane system"/>
    <property type="evidence" value="ECO:0007669"/>
    <property type="project" value="UniProtKB-SubCell"/>
</dbReference>
<dbReference type="InterPro" id="IPR042855">
    <property type="entry name" value="V_SNARE_CC"/>
</dbReference>
<dbReference type="SMART" id="SM01270">
    <property type="entry name" value="Longin"/>
    <property type="match status" value="1"/>
</dbReference>
<keyword evidence="2" id="KW-0813">Transport</keyword>
<dbReference type="InterPro" id="IPR051097">
    <property type="entry name" value="Synaptobrevin-like_transport"/>
</dbReference>
<keyword evidence="3 9" id="KW-0812">Transmembrane</keyword>
<dbReference type="Gene3D" id="1.20.5.110">
    <property type="match status" value="1"/>
</dbReference>
<dbReference type="eggNOG" id="KOG0859">
    <property type="taxonomic scope" value="Eukaryota"/>
</dbReference>
<evidence type="ECO:0000256" key="9">
    <source>
        <dbReference type="SAM" id="Phobius"/>
    </source>
</evidence>
<dbReference type="STRING" id="157072.A0A024URS2"/>
<dbReference type="EMBL" id="KI913953">
    <property type="protein sequence ID" value="ETW08875.1"/>
    <property type="molecule type" value="Genomic_DNA"/>
</dbReference>
<evidence type="ECO:0000256" key="2">
    <source>
        <dbReference type="ARBA" id="ARBA00022448"/>
    </source>
</evidence>
<evidence type="ECO:0000256" key="1">
    <source>
        <dbReference type="ARBA" id="ARBA00008025"/>
    </source>
</evidence>
<protein>
    <recommendedName>
        <fullName evidence="13">V-SNARE coiled-coil homology domain-containing protein</fullName>
    </recommendedName>
</protein>
<dbReference type="Gene3D" id="3.30.450.50">
    <property type="entry name" value="Longin domain"/>
    <property type="match status" value="1"/>
</dbReference>
<comment type="similarity">
    <text evidence="1">Belongs to the synaptobrevin family.</text>
</comment>
<reference evidence="12" key="1">
    <citation type="submission" date="2013-12" db="EMBL/GenBank/DDBJ databases">
        <title>The Genome Sequence of Aphanomyces invadans NJM9701.</title>
        <authorList>
            <consortium name="The Broad Institute Genomics Platform"/>
            <person name="Russ C."/>
            <person name="Tyler B."/>
            <person name="van West P."/>
            <person name="Dieguez-Uribeondo J."/>
            <person name="Young S.K."/>
            <person name="Zeng Q."/>
            <person name="Gargeya S."/>
            <person name="Fitzgerald M."/>
            <person name="Abouelleil A."/>
            <person name="Alvarado L."/>
            <person name="Chapman S.B."/>
            <person name="Gainer-Dewar J."/>
            <person name="Goldberg J."/>
            <person name="Griggs A."/>
            <person name="Gujja S."/>
            <person name="Hansen M."/>
            <person name="Howarth C."/>
            <person name="Imamovic A."/>
            <person name="Ireland A."/>
            <person name="Larimer J."/>
            <person name="McCowan C."/>
            <person name="Murphy C."/>
            <person name="Pearson M."/>
            <person name="Poon T.W."/>
            <person name="Priest M."/>
            <person name="Roberts A."/>
            <person name="Saif S."/>
            <person name="Shea T."/>
            <person name="Sykes S."/>
            <person name="Wortman J."/>
            <person name="Nusbaum C."/>
            <person name="Birren B."/>
        </authorList>
    </citation>
    <scope>NUCLEOTIDE SEQUENCE [LARGE SCALE GENOMIC DNA]</scope>
    <source>
        <strain evidence="12">NJM9701</strain>
    </source>
</reference>
<dbReference type="SUPFAM" id="SSF64356">
    <property type="entry name" value="SNARE-like"/>
    <property type="match status" value="1"/>
</dbReference>
<keyword evidence="5 9" id="KW-1133">Transmembrane helix</keyword>
<feature type="domain" description="V-SNARE coiled-coil homology" evidence="11">
    <location>
        <begin position="144"/>
        <end position="204"/>
    </location>
</feature>
<dbReference type="PANTHER" id="PTHR21136:SF168">
    <property type="entry name" value="VESICLE-ASSOCIATED MEMBRANE PROTEIN 9"/>
    <property type="match status" value="1"/>
</dbReference>
<sequence>MGGKNDVKFLSIMRVADKLTVTTYTHAKVKAEERTKYTDISKKVVASPSWDADVGHNSRHALDFDALKLHFMLDAGDFVYFAVTIRDYPIRVAHLMLNDLQAEFSASYLASALALKKEHTLGSDCVKMLGSIASKYEDVTQVDKVAKVKAQVEAVKDTMKDSINIALNSTEKLDTLSQKAADLADSASVFKKGATDMRRQMWWKNAKVSLAIALSMILAILVLLYALGIFDHIGQAAKSTTSGRFRH</sequence>
<evidence type="ECO:0000256" key="7">
    <source>
        <dbReference type="ARBA" id="ARBA00046280"/>
    </source>
</evidence>
<evidence type="ECO:0000259" key="10">
    <source>
        <dbReference type="PROSITE" id="PS50859"/>
    </source>
</evidence>
<dbReference type="AlphaFoldDB" id="A0A024URS2"/>
<dbReference type="RefSeq" id="XP_008862680.1">
    <property type="nucleotide sequence ID" value="XM_008864458.1"/>
</dbReference>
<dbReference type="GO" id="GO:0016020">
    <property type="term" value="C:membrane"/>
    <property type="evidence" value="ECO:0007669"/>
    <property type="project" value="InterPro"/>
</dbReference>
<dbReference type="GO" id="GO:0016192">
    <property type="term" value="P:vesicle-mediated transport"/>
    <property type="evidence" value="ECO:0007669"/>
    <property type="project" value="InterPro"/>
</dbReference>
<keyword evidence="4" id="KW-0653">Protein transport</keyword>
<evidence type="ECO:0000313" key="12">
    <source>
        <dbReference type="EMBL" id="ETW08875.1"/>
    </source>
</evidence>
<dbReference type="InterPro" id="IPR010908">
    <property type="entry name" value="Longin_dom"/>
</dbReference>
<dbReference type="InterPro" id="IPR001388">
    <property type="entry name" value="Synaptobrevin-like"/>
</dbReference>
<dbReference type="GeneID" id="20078420"/>
<keyword evidence="6 9" id="KW-0472">Membrane</keyword>
<dbReference type="GO" id="GO:0005737">
    <property type="term" value="C:cytoplasm"/>
    <property type="evidence" value="ECO:0007669"/>
    <property type="project" value="UniProtKB-ARBA"/>
</dbReference>
<evidence type="ECO:0000256" key="5">
    <source>
        <dbReference type="ARBA" id="ARBA00022989"/>
    </source>
</evidence>
<comment type="subcellular location">
    <subcellularLocation>
        <location evidence="7">Endomembrane system</location>
        <topology evidence="7">Single-pass type IV membrane protein</topology>
    </subcellularLocation>
</comment>
<name>A0A024URS2_9STRA</name>
<feature type="domain" description="Longin" evidence="10">
    <location>
        <begin position="11"/>
        <end position="108"/>
    </location>
</feature>
<dbReference type="PROSITE" id="PS50892">
    <property type="entry name" value="V_SNARE"/>
    <property type="match status" value="1"/>
</dbReference>
<feature type="transmembrane region" description="Helical" evidence="9">
    <location>
        <begin position="208"/>
        <end position="230"/>
    </location>
</feature>
<dbReference type="SUPFAM" id="SSF58038">
    <property type="entry name" value="SNARE fusion complex"/>
    <property type="match status" value="1"/>
</dbReference>
<dbReference type="CDD" id="cd14824">
    <property type="entry name" value="Longin"/>
    <property type="match status" value="1"/>
</dbReference>
<evidence type="ECO:0008006" key="13">
    <source>
        <dbReference type="Google" id="ProtNLM"/>
    </source>
</evidence>
<dbReference type="Pfam" id="PF00957">
    <property type="entry name" value="Synaptobrevin"/>
    <property type="match status" value="1"/>
</dbReference>
<gene>
    <name evidence="12" type="ORF">H310_01370</name>
</gene>
<evidence type="ECO:0000256" key="3">
    <source>
        <dbReference type="ARBA" id="ARBA00022692"/>
    </source>
</evidence>
<evidence type="ECO:0000256" key="8">
    <source>
        <dbReference type="PROSITE-ProRule" id="PRU00290"/>
    </source>
</evidence>
<evidence type="ECO:0000256" key="4">
    <source>
        <dbReference type="ARBA" id="ARBA00022927"/>
    </source>
</evidence>
<dbReference type="VEuPathDB" id="FungiDB:H310_01370"/>
<dbReference type="InterPro" id="IPR011012">
    <property type="entry name" value="Longin-like_dom_sf"/>
</dbReference>
<accession>A0A024URS2</accession>
<evidence type="ECO:0000259" key="11">
    <source>
        <dbReference type="PROSITE" id="PS50892"/>
    </source>
</evidence>
<keyword evidence="8" id="KW-0175">Coiled coil</keyword>
<dbReference type="OrthoDB" id="190375at2759"/>
<dbReference type="Pfam" id="PF13774">
    <property type="entry name" value="Longin"/>
    <property type="match status" value="1"/>
</dbReference>
<proteinExistence type="inferred from homology"/>
<dbReference type="PRINTS" id="PR00219">
    <property type="entry name" value="SYNAPTOBREVN"/>
</dbReference>